<accession>A0ABW8CH67</accession>
<dbReference type="GO" id="GO:0008168">
    <property type="term" value="F:methyltransferase activity"/>
    <property type="evidence" value="ECO:0007669"/>
    <property type="project" value="UniProtKB-KW"/>
</dbReference>
<dbReference type="RefSeq" id="WP_399656762.1">
    <property type="nucleotide sequence ID" value="NZ_JBITYG010000014.1"/>
</dbReference>
<dbReference type="EMBL" id="JBITYG010000014">
    <property type="protein sequence ID" value="MFI9105794.1"/>
    <property type="molecule type" value="Genomic_DNA"/>
</dbReference>
<keyword evidence="1" id="KW-0489">Methyltransferase</keyword>
<proteinExistence type="predicted"/>
<dbReference type="Proteomes" id="UP001614394">
    <property type="component" value="Unassembled WGS sequence"/>
</dbReference>
<reference evidence="1 2" key="1">
    <citation type="submission" date="2024-10" db="EMBL/GenBank/DDBJ databases">
        <title>The Natural Products Discovery Center: Release of the First 8490 Sequenced Strains for Exploring Actinobacteria Biosynthetic Diversity.</title>
        <authorList>
            <person name="Kalkreuter E."/>
            <person name="Kautsar S.A."/>
            <person name="Yang D."/>
            <person name="Bader C.D."/>
            <person name="Teijaro C.N."/>
            <person name="Fluegel L."/>
            <person name="Davis C.M."/>
            <person name="Simpson J.R."/>
            <person name="Lauterbach L."/>
            <person name="Steele A.D."/>
            <person name="Gui C."/>
            <person name="Meng S."/>
            <person name="Li G."/>
            <person name="Viehrig K."/>
            <person name="Ye F."/>
            <person name="Su P."/>
            <person name="Kiefer A.F."/>
            <person name="Nichols A."/>
            <person name="Cepeda A.J."/>
            <person name="Yan W."/>
            <person name="Fan B."/>
            <person name="Jiang Y."/>
            <person name="Adhikari A."/>
            <person name="Zheng C.-J."/>
            <person name="Schuster L."/>
            <person name="Cowan T.M."/>
            <person name="Smanski M.J."/>
            <person name="Chevrette M.G."/>
            <person name="De Carvalho L.P.S."/>
            <person name="Shen B."/>
        </authorList>
    </citation>
    <scope>NUCLEOTIDE SEQUENCE [LARGE SCALE GENOMIC DNA]</scope>
    <source>
        <strain evidence="1 2">NPDC053399</strain>
    </source>
</reference>
<dbReference type="SUPFAM" id="SSF53335">
    <property type="entry name" value="S-adenosyl-L-methionine-dependent methyltransferases"/>
    <property type="match status" value="2"/>
</dbReference>
<protein>
    <submittedName>
        <fullName evidence="1">DNA methylase</fullName>
    </submittedName>
</protein>
<gene>
    <name evidence="1" type="ORF">ACIGXA_35345</name>
</gene>
<dbReference type="Gene3D" id="3.40.50.150">
    <property type="entry name" value="Vaccinia Virus protein VP39"/>
    <property type="match status" value="1"/>
</dbReference>
<organism evidence="1 2">
    <name type="scientific">Streptomyces fildesensis</name>
    <dbReference type="NCBI Taxonomy" id="375757"/>
    <lineage>
        <taxon>Bacteria</taxon>
        <taxon>Bacillati</taxon>
        <taxon>Actinomycetota</taxon>
        <taxon>Actinomycetes</taxon>
        <taxon>Kitasatosporales</taxon>
        <taxon>Streptomycetaceae</taxon>
        <taxon>Streptomyces</taxon>
    </lineage>
</organism>
<dbReference type="InterPro" id="IPR029063">
    <property type="entry name" value="SAM-dependent_MTases_sf"/>
</dbReference>
<keyword evidence="2" id="KW-1185">Reference proteome</keyword>
<evidence type="ECO:0000313" key="1">
    <source>
        <dbReference type="EMBL" id="MFI9105794.1"/>
    </source>
</evidence>
<name>A0ABW8CH67_9ACTN</name>
<comment type="caution">
    <text evidence="1">The sequence shown here is derived from an EMBL/GenBank/DDBJ whole genome shotgun (WGS) entry which is preliminary data.</text>
</comment>
<keyword evidence="1" id="KW-0808">Transferase</keyword>
<dbReference type="GO" id="GO:0032259">
    <property type="term" value="P:methylation"/>
    <property type="evidence" value="ECO:0007669"/>
    <property type="project" value="UniProtKB-KW"/>
</dbReference>
<sequence length="236" mass="25745">MTHPSFLRRSRAPRLLAAFCGVGGDTAGYQQAGFHVTGVDLHPQPRYVGDAFHQGDAVAFIRDHGHEFDFIHAGPPCQFDCTLTAGTNAVRGAAYPDLLEPTRQALEATGRPHAIEQPPGRASRRMRIDVTLCGEMFNLGVLRHRNFELGGWTAPQPRHLAHRGRVAGMRHGVWYQGPYFAVYGDGGGKGTVPQWQQAMGIHWTDVRKEIAEAIPPAYGQWLGEQFLTAASGAVAA</sequence>
<evidence type="ECO:0000313" key="2">
    <source>
        <dbReference type="Proteomes" id="UP001614394"/>
    </source>
</evidence>